<keyword evidence="4" id="KW-0472">Membrane</keyword>
<evidence type="ECO:0000256" key="3">
    <source>
        <dbReference type="ARBA" id="ARBA00022475"/>
    </source>
</evidence>
<dbReference type="GO" id="GO:0016887">
    <property type="term" value="F:ATP hydrolysis activity"/>
    <property type="evidence" value="ECO:0007669"/>
    <property type="project" value="InterPro"/>
</dbReference>
<dbReference type="InterPro" id="IPR027417">
    <property type="entry name" value="P-loop_NTPase"/>
</dbReference>
<accession>A0A5Q4ZRS7</accession>
<dbReference type="AlphaFoldDB" id="A0A5Q4ZRS7"/>
<evidence type="ECO:0000256" key="1">
    <source>
        <dbReference type="ARBA" id="ARBA00005417"/>
    </source>
</evidence>
<protein>
    <submittedName>
        <fullName evidence="8">ABC-type polysaccharide/polyol phosphate transport system, ATPase component</fullName>
    </submittedName>
</protein>
<keyword evidence="5" id="KW-0547">Nucleotide-binding</keyword>
<proteinExistence type="inferred from homology"/>
<dbReference type="GO" id="GO:0016020">
    <property type="term" value="C:membrane"/>
    <property type="evidence" value="ECO:0007669"/>
    <property type="project" value="InterPro"/>
</dbReference>
<dbReference type="RefSeq" id="WP_165189109.1">
    <property type="nucleotide sequence ID" value="NZ_LR699554.1"/>
</dbReference>
<dbReference type="InterPro" id="IPR003593">
    <property type="entry name" value="AAA+_ATPase"/>
</dbReference>
<keyword evidence="6" id="KW-0067">ATP-binding</keyword>
<dbReference type="SUPFAM" id="SSF52540">
    <property type="entry name" value="P-loop containing nucleoside triphosphate hydrolases"/>
    <property type="match status" value="1"/>
</dbReference>
<keyword evidence="3" id="KW-1003">Cell membrane</keyword>
<dbReference type="Gene3D" id="3.40.50.300">
    <property type="entry name" value="P-loop containing nucleotide triphosphate hydrolases"/>
    <property type="match status" value="1"/>
</dbReference>
<dbReference type="KEGG" id="pdio:PDMSB3_2726.1"/>
<dbReference type="CDD" id="cd10147">
    <property type="entry name" value="Wzt_C-like"/>
    <property type="match status" value="1"/>
</dbReference>
<feature type="domain" description="ABC transporter" evidence="7">
    <location>
        <begin position="34"/>
        <end position="258"/>
    </location>
</feature>
<name>A0A5Q4ZRS7_9BURK</name>
<sequence>MPALMEMNQPDRPETTIKVNHASKRFDIYETPLDRLKHIVFPRRTGYAREFWALRDVSLSVTRGETVGIIGRNGSGKSTLLQIICGTLRPTAGDIAINGRVAALLELGAGFNVEFSGRENVYLNAAMLGMTAAQIERKFASIEKFAEIGDFIDQPVKTYSSGMYVRLAFAVAIHVDPAVLIIDEALAVGDARFQAKCFNKIKELKESGVTILFVSHDVGSVRTLCERAIWLDGGRVRMEGNAFAVTAQYTQFMSEGLGEGEPIGVSRQSADGATALEEDAKESVRPVASIAGDEPINHWGTHVGSIVSAQVLDSSRQQQSVFAAFEPMIVRFVIHVPEGIDRRALSVAFSIKDTKGTDLIVRTTYDEKSIDFDCDGSEIEIEFCLRNQLNAGRYLLVAALEDRSGAVPQYYEYIEGACYFSSHVQSGRYGLFLPDITEKLCMEEMPLDKQ</sequence>
<dbReference type="EMBL" id="LR699554">
    <property type="protein sequence ID" value="VVD34010.1"/>
    <property type="molecule type" value="Genomic_DNA"/>
</dbReference>
<dbReference type="InterPro" id="IPR015860">
    <property type="entry name" value="ABC_transpr_TagH-like"/>
</dbReference>
<evidence type="ECO:0000259" key="7">
    <source>
        <dbReference type="PROSITE" id="PS50893"/>
    </source>
</evidence>
<gene>
    <name evidence="8" type="ORF">PDMSB3_2726</name>
</gene>
<evidence type="ECO:0000256" key="6">
    <source>
        <dbReference type="ARBA" id="ARBA00022840"/>
    </source>
</evidence>
<dbReference type="Pfam" id="PF14524">
    <property type="entry name" value="Wzt_C"/>
    <property type="match status" value="1"/>
</dbReference>
<keyword evidence="9" id="KW-1185">Reference proteome</keyword>
<keyword evidence="2" id="KW-0813">Transport</keyword>
<dbReference type="Pfam" id="PF00005">
    <property type="entry name" value="ABC_tran"/>
    <property type="match status" value="1"/>
</dbReference>
<reference evidence="8 9" key="1">
    <citation type="submission" date="2019-08" db="EMBL/GenBank/DDBJ databases">
        <authorList>
            <person name="Herpell B J."/>
        </authorList>
    </citation>
    <scope>NUCLEOTIDE SEQUENCE [LARGE SCALE GENOMIC DNA]</scope>
    <source>
        <strain evidence="9">Msb3</strain>
    </source>
</reference>
<comment type="similarity">
    <text evidence="1">Belongs to the ABC transporter superfamily.</text>
</comment>
<evidence type="ECO:0000256" key="2">
    <source>
        <dbReference type="ARBA" id="ARBA00022448"/>
    </source>
</evidence>
<evidence type="ECO:0000313" key="8">
    <source>
        <dbReference type="EMBL" id="VVD34010.1"/>
    </source>
</evidence>
<evidence type="ECO:0000313" key="9">
    <source>
        <dbReference type="Proteomes" id="UP000325811"/>
    </source>
</evidence>
<dbReference type="InterPro" id="IPR003439">
    <property type="entry name" value="ABC_transporter-like_ATP-bd"/>
</dbReference>
<dbReference type="Proteomes" id="UP000325811">
    <property type="component" value="Chromosome II"/>
</dbReference>
<dbReference type="PANTHER" id="PTHR46743:SF2">
    <property type="entry name" value="TEICHOIC ACIDS EXPORT ATP-BINDING PROTEIN TAGH"/>
    <property type="match status" value="1"/>
</dbReference>
<evidence type="ECO:0000256" key="4">
    <source>
        <dbReference type="ARBA" id="ARBA00022519"/>
    </source>
</evidence>
<dbReference type="GO" id="GO:0140359">
    <property type="term" value="F:ABC-type transporter activity"/>
    <property type="evidence" value="ECO:0007669"/>
    <property type="project" value="InterPro"/>
</dbReference>
<dbReference type="GO" id="GO:0005524">
    <property type="term" value="F:ATP binding"/>
    <property type="evidence" value="ECO:0007669"/>
    <property type="project" value="UniProtKB-KW"/>
</dbReference>
<organism evidence="8 9">
    <name type="scientific">Paraburkholderia dioscoreae</name>
    <dbReference type="NCBI Taxonomy" id="2604047"/>
    <lineage>
        <taxon>Bacteria</taxon>
        <taxon>Pseudomonadati</taxon>
        <taxon>Pseudomonadota</taxon>
        <taxon>Betaproteobacteria</taxon>
        <taxon>Burkholderiales</taxon>
        <taxon>Burkholderiaceae</taxon>
        <taxon>Paraburkholderia</taxon>
    </lineage>
</organism>
<dbReference type="Gene3D" id="2.70.50.60">
    <property type="entry name" value="abc- transporter (atp binding component) like domain"/>
    <property type="match status" value="1"/>
</dbReference>
<dbReference type="SMART" id="SM00382">
    <property type="entry name" value="AAA"/>
    <property type="match status" value="1"/>
</dbReference>
<evidence type="ECO:0000256" key="5">
    <source>
        <dbReference type="ARBA" id="ARBA00022741"/>
    </source>
</evidence>
<dbReference type="CDD" id="cd03220">
    <property type="entry name" value="ABC_KpsT_Wzt"/>
    <property type="match status" value="1"/>
</dbReference>
<keyword evidence="4" id="KW-0997">Cell inner membrane</keyword>
<dbReference type="InterPro" id="IPR029439">
    <property type="entry name" value="Wzt_C"/>
</dbReference>
<dbReference type="PANTHER" id="PTHR46743">
    <property type="entry name" value="TEICHOIC ACIDS EXPORT ATP-BINDING PROTEIN TAGH"/>
    <property type="match status" value="1"/>
</dbReference>
<dbReference type="PROSITE" id="PS50893">
    <property type="entry name" value="ABC_TRANSPORTER_2"/>
    <property type="match status" value="1"/>
</dbReference>
<dbReference type="InterPro" id="IPR050683">
    <property type="entry name" value="Bact_Polysacc_Export_ATP-bd"/>
</dbReference>